<feature type="domain" description="Aminoglycoside phosphotransferase" evidence="1">
    <location>
        <begin position="20"/>
        <end position="217"/>
    </location>
</feature>
<dbReference type="Pfam" id="PF01636">
    <property type="entry name" value="APH"/>
    <property type="match status" value="1"/>
</dbReference>
<gene>
    <name evidence="2" type="ORF">QF092_13295</name>
</gene>
<proteinExistence type="predicted"/>
<accession>A0ABY8Q4Y8</accession>
<dbReference type="SUPFAM" id="SSF56112">
    <property type="entry name" value="Protein kinase-like (PK-like)"/>
    <property type="match status" value="1"/>
</dbReference>
<dbReference type="InterPro" id="IPR002575">
    <property type="entry name" value="Aminoglycoside_PTrfase"/>
</dbReference>
<keyword evidence="3" id="KW-1185">Reference proteome</keyword>
<reference evidence="2 3" key="1">
    <citation type="submission" date="2023-04" db="EMBL/GenBank/DDBJ databases">
        <title>YMD61, complete Genome.</title>
        <authorList>
            <person name="Zhang J."/>
        </authorList>
    </citation>
    <scope>NUCLEOTIDE SEQUENCE [LARGE SCALE GENOMIC DNA]</scope>
    <source>
        <strain evidence="2 3">YMD61</strain>
    </source>
</reference>
<sequence length="258" mass="27904">MPHDPATAALARLLPAQAAWEPLPGGRTNRLWRIGPLVLKRHDPAAASPLFPNDPQAEARALALFSPHALAPRLRASGDDWLIYDHVDGTPWRGDPAPVARMLHRLHMTPVPQGTFRPLPNGSAAILADAARFAPQDLLPPPDPQLPPIPPRPVHADPVPGNILATAQGPLLIDWQCPGLGDPAEDLATLASPAMMWLYTGAKPPEGWAEAILNAYPDQAIADRTRTLLPLYHWRIRAHCAWKAARGDADYATAFSIA</sequence>
<protein>
    <submittedName>
        <fullName evidence="2">Aminoglycoside phosphotransferase family protein</fullName>
        <ecNumber evidence="2">2.7.1.-</ecNumber>
    </submittedName>
</protein>
<evidence type="ECO:0000259" key="1">
    <source>
        <dbReference type="Pfam" id="PF01636"/>
    </source>
</evidence>
<dbReference type="EC" id="2.7.1.-" evidence="2"/>
<dbReference type="Gene3D" id="3.90.1200.10">
    <property type="match status" value="1"/>
</dbReference>
<dbReference type="Proteomes" id="UP001230978">
    <property type="component" value="Chromosome"/>
</dbReference>
<name>A0ABY8Q4Y8_9RHOB</name>
<keyword evidence="2" id="KW-0808">Transferase</keyword>
<organism evidence="2 3">
    <name type="scientific">Fuscovulum ytuae</name>
    <dbReference type="NCBI Taxonomy" id="3042299"/>
    <lineage>
        <taxon>Bacteria</taxon>
        <taxon>Pseudomonadati</taxon>
        <taxon>Pseudomonadota</taxon>
        <taxon>Alphaproteobacteria</taxon>
        <taxon>Rhodobacterales</taxon>
        <taxon>Paracoccaceae</taxon>
        <taxon>Fuscovulum</taxon>
    </lineage>
</organism>
<dbReference type="RefSeq" id="WP_281464399.1">
    <property type="nucleotide sequence ID" value="NZ_CP124535.1"/>
</dbReference>
<evidence type="ECO:0000313" key="3">
    <source>
        <dbReference type="Proteomes" id="UP001230978"/>
    </source>
</evidence>
<dbReference type="EMBL" id="CP124535">
    <property type="protein sequence ID" value="WGV15242.1"/>
    <property type="molecule type" value="Genomic_DNA"/>
</dbReference>
<dbReference type="GO" id="GO:0016740">
    <property type="term" value="F:transferase activity"/>
    <property type="evidence" value="ECO:0007669"/>
    <property type="project" value="UniProtKB-KW"/>
</dbReference>
<evidence type="ECO:0000313" key="2">
    <source>
        <dbReference type="EMBL" id="WGV15242.1"/>
    </source>
</evidence>
<dbReference type="InterPro" id="IPR011009">
    <property type="entry name" value="Kinase-like_dom_sf"/>
</dbReference>